<dbReference type="EMBL" id="QGKX02001521">
    <property type="protein sequence ID" value="KAF3508042.1"/>
    <property type="molecule type" value="Genomic_DNA"/>
</dbReference>
<protein>
    <submittedName>
        <fullName evidence="2">Uncharacterized protein</fullName>
    </submittedName>
</protein>
<accession>A0A8S9P3I7</accession>
<evidence type="ECO:0000256" key="1">
    <source>
        <dbReference type="SAM" id="MobiDB-lite"/>
    </source>
</evidence>
<evidence type="ECO:0000313" key="3">
    <source>
        <dbReference type="Proteomes" id="UP000712600"/>
    </source>
</evidence>
<sequence>MGTRIRSAVKHLTNRLSTSHISVSLFKSPVSFPLCHCVIFIGSPSTSQFISSGLHHIVCVDLSPSGLLNRSSRLLWFFFTTLSPSAPHHHHVVFINHSCGPIFFFFTSIYKHHRQKKIRNRPENIFVSSSVKFDVDPPPAKSSALLLISFFATSLQSVVTVTRCAVASRLPPSLQIGGSSSSVMLSSVTYPPLQPSVNQTRGQSELSNLERIYSQT</sequence>
<gene>
    <name evidence="2" type="ORF">F2Q69_00001345</name>
</gene>
<proteinExistence type="predicted"/>
<evidence type="ECO:0000313" key="2">
    <source>
        <dbReference type="EMBL" id="KAF3508042.1"/>
    </source>
</evidence>
<feature type="compositionally biased region" description="Polar residues" evidence="1">
    <location>
        <begin position="195"/>
        <end position="216"/>
    </location>
</feature>
<reference evidence="2" key="1">
    <citation type="submission" date="2019-12" db="EMBL/GenBank/DDBJ databases">
        <title>Genome sequencing and annotation of Brassica cretica.</title>
        <authorList>
            <person name="Studholme D.J."/>
            <person name="Sarris P."/>
        </authorList>
    </citation>
    <scope>NUCLEOTIDE SEQUENCE</scope>
    <source>
        <strain evidence="2">PFS-109/04</strain>
        <tissue evidence="2">Leaf</tissue>
    </source>
</reference>
<dbReference type="AlphaFoldDB" id="A0A8S9P3I7"/>
<name>A0A8S9P3I7_BRACR</name>
<organism evidence="2 3">
    <name type="scientific">Brassica cretica</name>
    <name type="common">Mustard</name>
    <dbReference type="NCBI Taxonomy" id="69181"/>
    <lineage>
        <taxon>Eukaryota</taxon>
        <taxon>Viridiplantae</taxon>
        <taxon>Streptophyta</taxon>
        <taxon>Embryophyta</taxon>
        <taxon>Tracheophyta</taxon>
        <taxon>Spermatophyta</taxon>
        <taxon>Magnoliopsida</taxon>
        <taxon>eudicotyledons</taxon>
        <taxon>Gunneridae</taxon>
        <taxon>Pentapetalae</taxon>
        <taxon>rosids</taxon>
        <taxon>malvids</taxon>
        <taxon>Brassicales</taxon>
        <taxon>Brassicaceae</taxon>
        <taxon>Brassiceae</taxon>
        <taxon>Brassica</taxon>
    </lineage>
</organism>
<feature type="region of interest" description="Disordered" evidence="1">
    <location>
        <begin position="194"/>
        <end position="216"/>
    </location>
</feature>
<dbReference type="Proteomes" id="UP000712600">
    <property type="component" value="Unassembled WGS sequence"/>
</dbReference>
<comment type="caution">
    <text evidence="2">The sequence shown here is derived from an EMBL/GenBank/DDBJ whole genome shotgun (WGS) entry which is preliminary data.</text>
</comment>